<feature type="compositionally biased region" description="Basic and acidic residues" evidence="1">
    <location>
        <begin position="213"/>
        <end position="223"/>
    </location>
</feature>
<dbReference type="GO" id="GO:0009536">
    <property type="term" value="C:plastid"/>
    <property type="evidence" value="ECO:0007669"/>
    <property type="project" value="TreeGrafter"/>
</dbReference>
<gene>
    <name evidence="2" type="ORF">DCAR_0208996</name>
</gene>
<protein>
    <submittedName>
        <fullName evidence="2">Uncharacterized protein</fullName>
    </submittedName>
</protein>
<name>A0AAF0WHP6_DAUCS</name>
<dbReference type="PANTHER" id="PTHR38357">
    <property type="entry name" value="EXPRESSED PROTEIN"/>
    <property type="match status" value="1"/>
</dbReference>
<keyword evidence="3" id="KW-1185">Reference proteome</keyword>
<accession>A0AAF0WHP6</accession>
<evidence type="ECO:0000313" key="3">
    <source>
        <dbReference type="Proteomes" id="UP000077755"/>
    </source>
</evidence>
<sequence length="297" mass="33222">MIQCSNLHCAATSLHQSFFPLFSLPSSSFLPRLNFDPKSSIKMSSNSKPRTYKLLKTPNLSSLSSSNTTPSRDKIVDFGKYKGRLLGSLPSTYLKWVSKNLRAGDYEEWARFSDEVLEDPVYKDRIEWEFAEKILNGDVLRSKYEDGNTVDELLELSERFGWDNEDKLGWSKIDFGLLGTSKGGRIPRLGVESKGRIMEKLDGGNKNSTNGKKNYDGDEGVERRRARRERLKSRTNKTENDGNGGGTLGISNEKVIDSAEKISAMTVNASIGNSSSPFPGRQSLLKKAVSHKKKIVR</sequence>
<dbReference type="Pfam" id="PF12843">
    <property type="entry name" value="QSregVF_b"/>
    <property type="match status" value="1"/>
</dbReference>
<feature type="compositionally biased region" description="Basic residues" evidence="1">
    <location>
        <begin position="224"/>
        <end position="235"/>
    </location>
</feature>
<dbReference type="EMBL" id="CP093344">
    <property type="protein sequence ID" value="WOG89757.1"/>
    <property type="molecule type" value="Genomic_DNA"/>
</dbReference>
<dbReference type="PANTHER" id="PTHR38357:SF1">
    <property type="entry name" value="EXPRESSED PROTEIN"/>
    <property type="match status" value="1"/>
</dbReference>
<dbReference type="InterPro" id="IPR024530">
    <property type="entry name" value="QSregVF_b"/>
</dbReference>
<dbReference type="Proteomes" id="UP000077755">
    <property type="component" value="Chromosome 2"/>
</dbReference>
<feature type="region of interest" description="Disordered" evidence="1">
    <location>
        <begin position="197"/>
        <end position="251"/>
    </location>
</feature>
<dbReference type="AlphaFoldDB" id="A0AAF0WHP6"/>
<dbReference type="KEGG" id="dcr:108206760"/>
<organism evidence="2 3">
    <name type="scientific">Daucus carota subsp. sativus</name>
    <name type="common">Carrot</name>
    <dbReference type="NCBI Taxonomy" id="79200"/>
    <lineage>
        <taxon>Eukaryota</taxon>
        <taxon>Viridiplantae</taxon>
        <taxon>Streptophyta</taxon>
        <taxon>Embryophyta</taxon>
        <taxon>Tracheophyta</taxon>
        <taxon>Spermatophyta</taxon>
        <taxon>Magnoliopsida</taxon>
        <taxon>eudicotyledons</taxon>
        <taxon>Gunneridae</taxon>
        <taxon>Pentapetalae</taxon>
        <taxon>asterids</taxon>
        <taxon>campanulids</taxon>
        <taxon>Apiales</taxon>
        <taxon>Apiaceae</taxon>
        <taxon>Apioideae</taxon>
        <taxon>Scandiceae</taxon>
        <taxon>Daucinae</taxon>
        <taxon>Daucus</taxon>
        <taxon>Daucus sect. Daucus</taxon>
    </lineage>
</organism>
<evidence type="ECO:0000313" key="2">
    <source>
        <dbReference type="EMBL" id="WOG89757.1"/>
    </source>
</evidence>
<reference evidence="2" key="2">
    <citation type="submission" date="2022-03" db="EMBL/GenBank/DDBJ databases">
        <title>Draft title - Genomic analysis of global carrot germplasm unveils the trajectory of domestication and the origin of high carotenoid orange carrot.</title>
        <authorList>
            <person name="Iorizzo M."/>
            <person name="Ellison S."/>
            <person name="Senalik D."/>
            <person name="Macko-Podgorni A."/>
            <person name="Grzebelus D."/>
            <person name="Bostan H."/>
            <person name="Rolling W."/>
            <person name="Curaba J."/>
            <person name="Simon P."/>
        </authorList>
    </citation>
    <scope>NUCLEOTIDE SEQUENCE</scope>
    <source>
        <tissue evidence="2">Leaf</tissue>
    </source>
</reference>
<reference evidence="2" key="1">
    <citation type="journal article" date="2016" name="Nat. Genet.">
        <title>A high-quality carrot genome assembly provides new insights into carotenoid accumulation and asterid genome evolution.</title>
        <authorList>
            <person name="Iorizzo M."/>
            <person name="Ellison S."/>
            <person name="Senalik D."/>
            <person name="Zeng P."/>
            <person name="Satapoomin P."/>
            <person name="Huang J."/>
            <person name="Bowman M."/>
            <person name="Iovene M."/>
            <person name="Sanseverino W."/>
            <person name="Cavagnaro P."/>
            <person name="Yildiz M."/>
            <person name="Macko-Podgorni A."/>
            <person name="Moranska E."/>
            <person name="Grzebelus E."/>
            <person name="Grzebelus D."/>
            <person name="Ashrafi H."/>
            <person name="Zheng Z."/>
            <person name="Cheng S."/>
            <person name="Spooner D."/>
            <person name="Van Deynze A."/>
            <person name="Simon P."/>
        </authorList>
    </citation>
    <scope>NUCLEOTIDE SEQUENCE</scope>
    <source>
        <tissue evidence="2">Leaf</tissue>
    </source>
</reference>
<feature type="region of interest" description="Disordered" evidence="1">
    <location>
        <begin position="270"/>
        <end position="297"/>
    </location>
</feature>
<feature type="compositionally biased region" description="Basic residues" evidence="1">
    <location>
        <begin position="288"/>
        <end position="297"/>
    </location>
</feature>
<proteinExistence type="predicted"/>
<evidence type="ECO:0000256" key="1">
    <source>
        <dbReference type="SAM" id="MobiDB-lite"/>
    </source>
</evidence>